<gene>
    <name evidence="1" type="ORF">APLA_LOCUS13048</name>
</gene>
<dbReference type="Proteomes" id="UP000494256">
    <property type="component" value="Unassembled WGS sequence"/>
</dbReference>
<sequence>MNYINNISVDTLETNINTVVSEKTTVKQDLVKEDQIGECLKFKKTKRYDVNKIADVWKITFYTIPTTLKCFRLHIKKVSFEDQKRYEATYGDFDDKVKWRNCILEITSSENKRFDVQRRHFLQTNDLQNGVMENIIIDQERNGNTTSVLHEESPDQWLVVKNLLLMRDCNTGDVVVFSRVPSEPLMNDIEDALVEFGESGPINGTRACEGFVKAWVKVG</sequence>
<name>A0A8S1AZ59_ARCPL</name>
<evidence type="ECO:0000313" key="1">
    <source>
        <dbReference type="EMBL" id="CAB3250311.1"/>
    </source>
</evidence>
<dbReference type="EMBL" id="CADEBD010000348">
    <property type="protein sequence ID" value="CAB3250311.1"/>
    <property type="molecule type" value="Genomic_DNA"/>
</dbReference>
<organism evidence="1 2">
    <name type="scientific">Arctia plantaginis</name>
    <name type="common">Wood tiger moth</name>
    <name type="synonym">Phalaena plantaginis</name>
    <dbReference type="NCBI Taxonomy" id="874455"/>
    <lineage>
        <taxon>Eukaryota</taxon>
        <taxon>Metazoa</taxon>
        <taxon>Ecdysozoa</taxon>
        <taxon>Arthropoda</taxon>
        <taxon>Hexapoda</taxon>
        <taxon>Insecta</taxon>
        <taxon>Pterygota</taxon>
        <taxon>Neoptera</taxon>
        <taxon>Endopterygota</taxon>
        <taxon>Lepidoptera</taxon>
        <taxon>Glossata</taxon>
        <taxon>Ditrysia</taxon>
        <taxon>Noctuoidea</taxon>
        <taxon>Erebidae</taxon>
        <taxon>Arctiinae</taxon>
        <taxon>Arctia</taxon>
    </lineage>
</organism>
<comment type="caution">
    <text evidence="1">The sequence shown here is derived from an EMBL/GenBank/DDBJ whole genome shotgun (WGS) entry which is preliminary data.</text>
</comment>
<reference evidence="1 2" key="1">
    <citation type="submission" date="2020-04" db="EMBL/GenBank/DDBJ databases">
        <authorList>
            <person name="Wallbank WR R."/>
            <person name="Pardo Diaz C."/>
            <person name="Kozak K."/>
            <person name="Martin S."/>
            <person name="Jiggins C."/>
            <person name="Moest M."/>
            <person name="Warren A I."/>
            <person name="Byers J.R.P. K."/>
            <person name="Montejo-Kovacevich G."/>
            <person name="Yen C E."/>
        </authorList>
    </citation>
    <scope>NUCLEOTIDE SEQUENCE [LARGE SCALE GENOMIC DNA]</scope>
</reference>
<accession>A0A8S1AZ59</accession>
<dbReference type="AlphaFoldDB" id="A0A8S1AZ59"/>
<proteinExistence type="predicted"/>
<evidence type="ECO:0000313" key="2">
    <source>
        <dbReference type="Proteomes" id="UP000494256"/>
    </source>
</evidence>
<protein>
    <submittedName>
        <fullName evidence="1">Uncharacterized protein</fullName>
    </submittedName>
</protein>
<dbReference type="OrthoDB" id="7488583at2759"/>